<comment type="caution">
    <text evidence="6">The sequence shown here is derived from an EMBL/GenBank/DDBJ whole genome shotgun (WGS) entry which is preliminary data.</text>
</comment>
<dbReference type="NCBIfam" id="NF006531">
    <property type="entry name" value="PRK09004.1"/>
    <property type="match status" value="1"/>
</dbReference>
<evidence type="ECO:0000256" key="4">
    <source>
        <dbReference type="ARBA" id="ARBA00022982"/>
    </source>
</evidence>
<dbReference type="InterPro" id="IPR001094">
    <property type="entry name" value="Flavdoxin-like"/>
</dbReference>
<organism evidence="6 7">
    <name type="scientific">Alginatibacterium sediminis</name>
    <dbReference type="NCBI Taxonomy" id="2164068"/>
    <lineage>
        <taxon>Bacteria</taxon>
        <taxon>Pseudomonadati</taxon>
        <taxon>Pseudomonadota</taxon>
        <taxon>Gammaproteobacteria</taxon>
        <taxon>Alteromonadales</taxon>
        <taxon>Alteromonadaceae</taxon>
        <taxon>Alginatibacterium</taxon>
    </lineage>
</organism>
<evidence type="ECO:0000313" key="7">
    <source>
        <dbReference type="Proteomes" id="UP000286482"/>
    </source>
</evidence>
<dbReference type="SUPFAM" id="SSF52218">
    <property type="entry name" value="Flavoproteins"/>
    <property type="match status" value="1"/>
</dbReference>
<keyword evidence="4" id="KW-0249">Electron transport</keyword>
<dbReference type="PRINTS" id="PR00369">
    <property type="entry name" value="FLAVODOXIN"/>
</dbReference>
<reference evidence="6 7" key="1">
    <citation type="submission" date="2018-09" db="EMBL/GenBank/DDBJ databases">
        <authorList>
            <person name="Wang Z."/>
        </authorList>
    </citation>
    <scope>NUCLEOTIDE SEQUENCE [LARGE SCALE GENOMIC DNA]</scope>
    <source>
        <strain evidence="6 7">ALS 81</strain>
    </source>
</reference>
<evidence type="ECO:0000256" key="1">
    <source>
        <dbReference type="ARBA" id="ARBA00001917"/>
    </source>
</evidence>
<keyword evidence="2" id="KW-0285">Flavoprotein</keyword>
<dbReference type="Pfam" id="PF00258">
    <property type="entry name" value="Flavodoxin_1"/>
    <property type="match status" value="1"/>
</dbReference>
<keyword evidence="7" id="KW-1185">Reference proteome</keyword>
<dbReference type="AlphaFoldDB" id="A0A420ENF5"/>
<dbReference type="PROSITE" id="PS50902">
    <property type="entry name" value="FLAVODOXIN_LIKE"/>
    <property type="match status" value="1"/>
</dbReference>
<dbReference type="PANTHER" id="PTHR19384">
    <property type="entry name" value="NITRIC OXIDE SYNTHASE-RELATED"/>
    <property type="match status" value="1"/>
</dbReference>
<dbReference type="GO" id="GO:0005829">
    <property type="term" value="C:cytosol"/>
    <property type="evidence" value="ECO:0007669"/>
    <property type="project" value="TreeGrafter"/>
</dbReference>
<evidence type="ECO:0000313" key="6">
    <source>
        <dbReference type="EMBL" id="RKF22247.1"/>
    </source>
</evidence>
<evidence type="ECO:0000259" key="5">
    <source>
        <dbReference type="PROSITE" id="PS50902"/>
    </source>
</evidence>
<keyword evidence="3" id="KW-0288">FMN</keyword>
<dbReference type="InterPro" id="IPR029039">
    <property type="entry name" value="Flavoprotein-like_sf"/>
</dbReference>
<dbReference type="PANTHER" id="PTHR19384:SF128">
    <property type="entry name" value="NADPH OXIDOREDUCTASE A"/>
    <property type="match status" value="1"/>
</dbReference>
<dbReference type="Gene3D" id="3.40.50.360">
    <property type="match status" value="1"/>
</dbReference>
<dbReference type="GO" id="GO:0016491">
    <property type="term" value="F:oxidoreductase activity"/>
    <property type="evidence" value="ECO:0007669"/>
    <property type="project" value="TreeGrafter"/>
</dbReference>
<comment type="cofactor">
    <cofactor evidence="1">
        <name>FMN</name>
        <dbReference type="ChEBI" id="CHEBI:58210"/>
    </cofactor>
</comment>
<dbReference type="GO" id="GO:0050660">
    <property type="term" value="F:flavin adenine dinucleotide binding"/>
    <property type="evidence" value="ECO:0007669"/>
    <property type="project" value="TreeGrafter"/>
</dbReference>
<protein>
    <submittedName>
        <fullName evidence="6">FMN-binding protein MioC</fullName>
    </submittedName>
</protein>
<dbReference type="EMBL" id="RAQO01000001">
    <property type="protein sequence ID" value="RKF22247.1"/>
    <property type="molecule type" value="Genomic_DNA"/>
</dbReference>
<gene>
    <name evidence="6" type="primary">mioC</name>
    <name evidence="6" type="ORF">DBZ36_00960</name>
</gene>
<dbReference type="GO" id="GO:0010181">
    <property type="term" value="F:FMN binding"/>
    <property type="evidence" value="ECO:0007669"/>
    <property type="project" value="InterPro"/>
</dbReference>
<dbReference type="InterPro" id="IPR008254">
    <property type="entry name" value="Flavodoxin/NO_synth"/>
</dbReference>
<dbReference type="Proteomes" id="UP000286482">
    <property type="component" value="Unassembled WGS sequence"/>
</dbReference>
<sequence>MKIEIIVGSTMGAAEYVADELAASLETNHSVDIHLNASYQQLMEQQDSFWLFCCSTHGAGDVPDNLAPFIESIKNDAKNLNLNYAVVAIGSRSYDTFCQAGLSIDQLLKHKGATAFIDPLCIDVDQEPVPEEPAIIWLDQWKDKLN</sequence>
<name>A0A420ENF5_9ALTE</name>
<dbReference type="RefSeq" id="WP_120353050.1">
    <property type="nucleotide sequence ID" value="NZ_RAQO01000001.1"/>
</dbReference>
<evidence type="ECO:0000256" key="2">
    <source>
        <dbReference type="ARBA" id="ARBA00022630"/>
    </source>
</evidence>
<evidence type="ECO:0000256" key="3">
    <source>
        <dbReference type="ARBA" id="ARBA00022643"/>
    </source>
</evidence>
<dbReference type="OrthoDB" id="359268at2"/>
<accession>A0A420ENF5</accession>
<proteinExistence type="predicted"/>
<feature type="domain" description="Flavodoxin-like" evidence="5">
    <location>
        <begin position="3"/>
        <end position="142"/>
    </location>
</feature>
<keyword evidence="4" id="KW-0813">Transport</keyword>